<dbReference type="Pfam" id="PF00271">
    <property type="entry name" value="Helicase_C"/>
    <property type="match status" value="1"/>
</dbReference>
<keyword evidence="11" id="KW-1185">Reference proteome</keyword>
<dbReference type="Proteomes" id="UP000187209">
    <property type="component" value="Unassembled WGS sequence"/>
</dbReference>
<dbReference type="GO" id="GO:0005524">
    <property type="term" value="F:ATP binding"/>
    <property type="evidence" value="ECO:0007669"/>
    <property type="project" value="UniProtKB-KW"/>
</dbReference>
<feature type="domain" description="Helicase C-terminal" evidence="9">
    <location>
        <begin position="388"/>
        <end position="541"/>
    </location>
</feature>
<keyword evidence="5" id="KW-0067">ATP-binding</keyword>
<dbReference type="GO" id="GO:0043138">
    <property type="term" value="F:3'-5' DNA helicase activity"/>
    <property type="evidence" value="ECO:0007669"/>
    <property type="project" value="UniProtKB-EC"/>
</dbReference>
<evidence type="ECO:0000256" key="4">
    <source>
        <dbReference type="ARBA" id="ARBA00022806"/>
    </source>
</evidence>
<dbReference type="GO" id="GO:0005737">
    <property type="term" value="C:cytoplasm"/>
    <property type="evidence" value="ECO:0007669"/>
    <property type="project" value="TreeGrafter"/>
</dbReference>
<accession>A0A1R2AW80</accession>
<dbReference type="GO" id="GO:0000724">
    <property type="term" value="P:double-strand break repair via homologous recombination"/>
    <property type="evidence" value="ECO:0007669"/>
    <property type="project" value="TreeGrafter"/>
</dbReference>
<dbReference type="PANTHER" id="PTHR13710:SF108">
    <property type="entry name" value="ATP-DEPENDENT DNA HELICASE Q4"/>
    <property type="match status" value="1"/>
</dbReference>
<name>A0A1R2AW80_9CILI</name>
<organism evidence="10 11">
    <name type="scientific">Stentor coeruleus</name>
    <dbReference type="NCBI Taxonomy" id="5963"/>
    <lineage>
        <taxon>Eukaryota</taxon>
        <taxon>Sar</taxon>
        <taxon>Alveolata</taxon>
        <taxon>Ciliophora</taxon>
        <taxon>Postciliodesmatophora</taxon>
        <taxon>Heterotrichea</taxon>
        <taxon>Heterotrichida</taxon>
        <taxon>Stentoridae</taxon>
        <taxon>Stentor</taxon>
    </lineage>
</organism>
<evidence type="ECO:0000313" key="11">
    <source>
        <dbReference type="Proteomes" id="UP000187209"/>
    </source>
</evidence>
<sequence>MAFVPSAGFYEVPGGVQKKNLNSQRIQRPPITNKLANTIMQVNNEDKVVSPVKTTCLYESVVVKLLKAEEKEIIENDCGIEKEFPLKDDEIQGDEIIRVAIEDNFVKVKPSAVKESVQKPKKVKHVENFVRTNMSRSKSSKKMGQTGCPKKKFRYFTPSAQIQDDFAKMIFSSGYKNRKRSTEASLEKILEEEFQFSSFRPGQKESLEYILQNNNTLTILPTGTGKSLIYQMASRILGGLTIVISPLLSLISDQIQRLPNCLSAAAFYSNLSYSHYHQILSDIKEGHIDIVYVTPEKFISEALYTIKNISLICIDEAHCVSKFSTSTRLSFLQLPRLLGQVKILALTAAIDTITEEDLMSLLKITKKISLGRALRENLTVTVSREDDILTAAGKLVKTERFKKGSLIIYCSMQYMADSVAQWLKSKGELCMSYHSGHSEARRGHIQEDFITGKIRIIVATVAFGMGIDKSNIAGVIHIHMPQSLEQFIQESGRAGRNGSKAHIHVMISESTLYFLRSLIYANHISKKQIIQLIKIMRPSNSKRSRDEDFSQGPRLTLKISAICEETGLSKERLLSLFHHFIDKGLIKDLSISPITVNVSFHKTPPEVLASKFAIISHILNIGKKLAGSRKIDLVALSAKVSLKIIEVVKVLKRLAATGEIFVEFSDDAFIIDSGIIPEDMALISFATSTEEHFFSIENVFRKKIETCFMIFDQVAKDFFNDCQDVNNELSELIEDYLHKGYYDEIPEDNLPDISADVHCLEIDIDGIPEAKDISCILQGIHTERTPMSRWKASHLWGRFRKFRYDQVYNAVNEVLMEEMGSRVKFKHSESEFEIVEND</sequence>
<dbReference type="AlphaFoldDB" id="A0A1R2AW80"/>
<dbReference type="SMART" id="SM00487">
    <property type="entry name" value="DEXDc"/>
    <property type="match status" value="1"/>
</dbReference>
<dbReference type="GO" id="GO:0003676">
    <property type="term" value="F:nucleic acid binding"/>
    <property type="evidence" value="ECO:0007669"/>
    <property type="project" value="InterPro"/>
</dbReference>
<dbReference type="PROSITE" id="PS51194">
    <property type="entry name" value="HELICASE_CTER"/>
    <property type="match status" value="1"/>
</dbReference>
<evidence type="ECO:0000256" key="2">
    <source>
        <dbReference type="ARBA" id="ARBA00022741"/>
    </source>
</evidence>
<evidence type="ECO:0000313" key="10">
    <source>
        <dbReference type="EMBL" id="OMJ68768.1"/>
    </source>
</evidence>
<evidence type="ECO:0000256" key="1">
    <source>
        <dbReference type="ARBA" id="ARBA00005446"/>
    </source>
</evidence>
<dbReference type="GO" id="GO:0005694">
    <property type="term" value="C:chromosome"/>
    <property type="evidence" value="ECO:0007669"/>
    <property type="project" value="TreeGrafter"/>
</dbReference>
<evidence type="ECO:0000256" key="6">
    <source>
        <dbReference type="ARBA" id="ARBA00034617"/>
    </source>
</evidence>
<protein>
    <recommendedName>
        <fullName evidence="7">DNA 3'-5' helicase</fullName>
        <ecNumber evidence="7">5.6.2.4</ecNumber>
    </recommendedName>
</protein>
<dbReference type="NCBIfam" id="TIGR00614">
    <property type="entry name" value="recQ_fam"/>
    <property type="match status" value="1"/>
</dbReference>
<dbReference type="SUPFAM" id="SSF52540">
    <property type="entry name" value="P-loop containing nucleoside triphosphate hydrolases"/>
    <property type="match status" value="1"/>
</dbReference>
<comment type="similarity">
    <text evidence="1">Belongs to the helicase family. RecQ subfamily.</text>
</comment>
<dbReference type="Gene3D" id="3.40.50.300">
    <property type="entry name" value="P-loop containing nucleotide triphosphate hydrolases"/>
    <property type="match status" value="2"/>
</dbReference>
<dbReference type="InterPro" id="IPR001650">
    <property type="entry name" value="Helicase_C-like"/>
</dbReference>
<comment type="caution">
    <text evidence="10">The sequence shown here is derived from an EMBL/GenBank/DDBJ whole genome shotgun (WGS) entry which is preliminary data.</text>
</comment>
<dbReference type="InterPro" id="IPR011545">
    <property type="entry name" value="DEAD/DEAH_box_helicase_dom"/>
</dbReference>
<dbReference type="PANTHER" id="PTHR13710">
    <property type="entry name" value="DNA HELICASE RECQ FAMILY MEMBER"/>
    <property type="match status" value="1"/>
</dbReference>
<dbReference type="Pfam" id="PF00270">
    <property type="entry name" value="DEAD"/>
    <property type="match status" value="1"/>
</dbReference>
<evidence type="ECO:0000256" key="3">
    <source>
        <dbReference type="ARBA" id="ARBA00022801"/>
    </source>
</evidence>
<evidence type="ECO:0000256" key="7">
    <source>
        <dbReference type="ARBA" id="ARBA00034808"/>
    </source>
</evidence>
<dbReference type="OrthoDB" id="10261556at2759"/>
<dbReference type="EMBL" id="MPUH01001284">
    <property type="protein sequence ID" value="OMJ68768.1"/>
    <property type="molecule type" value="Genomic_DNA"/>
</dbReference>
<dbReference type="EC" id="5.6.2.4" evidence="7"/>
<dbReference type="GO" id="GO:0016787">
    <property type="term" value="F:hydrolase activity"/>
    <property type="evidence" value="ECO:0007669"/>
    <property type="project" value="UniProtKB-KW"/>
</dbReference>
<dbReference type="GO" id="GO:0009378">
    <property type="term" value="F:four-way junction helicase activity"/>
    <property type="evidence" value="ECO:0007669"/>
    <property type="project" value="TreeGrafter"/>
</dbReference>
<keyword evidence="3" id="KW-0378">Hydrolase</keyword>
<dbReference type="InterPro" id="IPR014001">
    <property type="entry name" value="Helicase_ATP-bd"/>
</dbReference>
<evidence type="ECO:0000259" key="8">
    <source>
        <dbReference type="PROSITE" id="PS51192"/>
    </source>
</evidence>
<dbReference type="CDD" id="cd17920">
    <property type="entry name" value="DEXHc_RecQ"/>
    <property type="match status" value="1"/>
</dbReference>
<keyword evidence="2" id="KW-0547">Nucleotide-binding</keyword>
<reference evidence="10 11" key="1">
    <citation type="submission" date="2016-11" db="EMBL/GenBank/DDBJ databases">
        <title>The macronuclear genome of Stentor coeruleus: a giant cell with tiny introns.</title>
        <authorList>
            <person name="Slabodnick M."/>
            <person name="Ruby J.G."/>
            <person name="Reiff S.B."/>
            <person name="Swart E.C."/>
            <person name="Gosai S."/>
            <person name="Prabakaran S."/>
            <person name="Witkowska E."/>
            <person name="Larue G.E."/>
            <person name="Fisher S."/>
            <person name="Freeman R.M."/>
            <person name="Gunawardena J."/>
            <person name="Chu W."/>
            <person name="Stover N.A."/>
            <person name="Gregory B.D."/>
            <person name="Nowacki M."/>
            <person name="Derisi J."/>
            <person name="Roy S.W."/>
            <person name="Marshall W.F."/>
            <person name="Sood P."/>
        </authorList>
    </citation>
    <scope>NUCLEOTIDE SEQUENCE [LARGE SCALE GENOMIC DNA]</scope>
    <source>
        <strain evidence="10">WM001</strain>
    </source>
</reference>
<proteinExistence type="inferred from homology"/>
<gene>
    <name evidence="10" type="ORF">SteCoe_33688</name>
</gene>
<feature type="domain" description="Helicase ATP-binding" evidence="8">
    <location>
        <begin position="207"/>
        <end position="368"/>
    </location>
</feature>
<dbReference type="InterPro" id="IPR027417">
    <property type="entry name" value="P-loop_NTPase"/>
</dbReference>
<dbReference type="InterPro" id="IPR004589">
    <property type="entry name" value="DNA_helicase_ATP-dep_RecQ"/>
</dbReference>
<evidence type="ECO:0000256" key="5">
    <source>
        <dbReference type="ARBA" id="ARBA00022840"/>
    </source>
</evidence>
<dbReference type="GO" id="GO:0005634">
    <property type="term" value="C:nucleus"/>
    <property type="evidence" value="ECO:0007669"/>
    <property type="project" value="TreeGrafter"/>
</dbReference>
<evidence type="ECO:0000259" key="9">
    <source>
        <dbReference type="PROSITE" id="PS51194"/>
    </source>
</evidence>
<dbReference type="SMART" id="SM00490">
    <property type="entry name" value="HELICc"/>
    <property type="match status" value="1"/>
</dbReference>
<comment type="catalytic activity">
    <reaction evidence="6">
        <text>Couples ATP hydrolysis with the unwinding of duplex DNA by translocating in the 3'-5' direction.</text>
        <dbReference type="EC" id="5.6.2.4"/>
    </reaction>
</comment>
<dbReference type="PROSITE" id="PS51192">
    <property type="entry name" value="HELICASE_ATP_BIND_1"/>
    <property type="match status" value="1"/>
</dbReference>
<keyword evidence="4" id="KW-0347">Helicase</keyword>